<dbReference type="GO" id="GO:0005829">
    <property type="term" value="C:cytosol"/>
    <property type="evidence" value="ECO:0007669"/>
    <property type="project" value="TreeGrafter"/>
</dbReference>
<gene>
    <name evidence="10" type="ORF">MNY72_06230</name>
</gene>
<organism evidence="10 11">
    <name type="scientific">Moellerella wisconsensis</name>
    <dbReference type="NCBI Taxonomy" id="158849"/>
    <lineage>
        <taxon>Bacteria</taxon>
        <taxon>Pseudomonadati</taxon>
        <taxon>Pseudomonadota</taxon>
        <taxon>Gammaproteobacteria</taxon>
        <taxon>Enterobacterales</taxon>
        <taxon>Morganellaceae</taxon>
        <taxon>Moellerella</taxon>
    </lineage>
</organism>
<accession>A0A9Q8Q2I6</accession>
<dbReference type="RefSeq" id="WP_047256592.1">
    <property type="nucleotide sequence ID" value="NZ_CAWMFK010000012.1"/>
</dbReference>
<evidence type="ECO:0000256" key="6">
    <source>
        <dbReference type="ARBA" id="ARBA00022490"/>
    </source>
</evidence>
<keyword evidence="8" id="KW-0653">Protein transport</keyword>
<dbReference type="GO" id="GO:0015031">
    <property type="term" value="P:protein transport"/>
    <property type="evidence" value="ECO:0007669"/>
    <property type="project" value="UniProtKB-KW"/>
</dbReference>
<dbReference type="EMBL" id="CP093245">
    <property type="protein sequence ID" value="UNH31883.1"/>
    <property type="molecule type" value="Genomic_DNA"/>
</dbReference>
<keyword evidence="10" id="KW-0969">Cilium</keyword>
<comment type="function">
    <text evidence="1">Needed for flagellar regrowth and assembly.</text>
</comment>
<evidence type="ECO:0000256" key="4">
    <source>
        <dbReference type="ARBA" id="ARBA00016507"/>
    </source>
</evidence>
<evidence type="ECO:0000256" key="2">
    <source>
        <dbReference type="ARBA" id="ARBA00004496"/>
    </source>
</evidence>
<evidence type="ECO:0000256" key="8">
    <source>
        <dbReference type="ARBA" id="ARBA00022927"/>
    </source>
</evidence>
<keyword evidence="5" id="KW-0813">Transport</keyword>
<keyword evidence="7" id="KW-1005">Bacterial flagellum biogenesis</keyword>
<dbReference type="GeneID" id="79716846"/>
<keyword evidence="10" id="KW-0966">Cell projection</keyword>
<dbReference type="GO" id="GO:0003774">
    <property type="term" value="F:cytoskeletal motor activity"/>
    <property type="evidence" value="ECO:0007669"/>
    <property type="project" value="InterPro"/>
</dbReference>
<name>A0A9Q8Q2I6_9GAMM</name>
<evidence type="ECO:0000313" key="10">
    <source>
        <dbReference type="EMBL" id="UNH31883.1"/>
    </source>
</evidence>
<evidence type="ECO:0000313" key="11">
    <source>
        <dbReference type="Proteomes" id="UP000829116"/>
    </source>
</evidence>
<comment type="subcellular location">
    <subcellularLocation>
        <location evidence="2">Cytoplasm</location>
    </subcellularLocation>
</comment>
<protein>
    <recommendedName>
        <fullName evidence="4">Flagellar assembly protein FliH</fullName>
    </recommendedName>
</protein>
<evidence type="ECO:0000256" key="9">
    <source>
        <dbReference type="ARBA" id="ARBA00023225"/>
    </source>
</evidence>
<dbReference type="PANTHER" id="PTHR34982">
    <property type="entry name" value="YOP PROTEINS TRANSLOCATION PROTEIN L"/>
    <property type="match status" value="1"/>
</dbReference>
<dbReference type="GO" id="GO:0044781">
    <property type="term" value="P:bacterial-type flagellum organization"/>
    <property type="evidence" value="ECO:0007669"/>
    <property type="project" value="UniProtKB-KW"/>
</dbReference>
<dbReference type="InterPro" id="IPR000563">
    <property type="entry name" value="Flag_FliH"/>
</dbReference>
<dbReference type="GO" id="GO:0071973">
    <property type="term" value="P:bacterial-type flagellum-dependent cell motility"/>
    <property type="evidence" value="ECO:0007669"/>
    <property type="project" value="InterPro"/>
</dbReference>
<dbReference type="Pfam" id="PF02108">
    <property type="entry name" value="FliH"/>
    <property type="match status" value="1"/>
</dbReference>
<evidence type="ECO:0000256" key="7">
    <source>
        <dbReference type="ARBA" id="ARBA00022795"/>
    </source>
</evidence>
<dbReference type="PANTHER" id="PTHR34982:SF1">
    <property type="entry name" value="FLAGELLAR ASSEMBLY PROTEIN FLIH"/>
    <property type="match status" value="1"/>
</dbReference>
<dbReference type="PRINTS" id="PR01003">
    <property type="entry name" value="FLGFLIH"/>
</dbReference>
<keyword evidence="6" id="KW-0963">Cytoplasm</keyword>
<dbReference type="GO" id="GO:0009288">
    <property type="term" value="C:bacterial-type flagellum"/>
    <property type="evidence" value="ECO:0007669"/>
    <property type="project" value="InterPro"/>
</dbReference>
<proteinExistence type="inferred from homology"/>
<evidence type="ECO:0000256" key="1">
    <source>
        <dbReference type="ARBA" id="ARBA00003041"/>
    </source>
</evidence>
<dbReference type="Proteomes" id="UP000829116">
    <property type="component" value="Chromosome"/>
</dbReference>
<dbReference type="InterPro" id="IPR051472">
    <property type="entry name" value="T3SS_Stator/FliH"/>
</dbReference>
<reference evidence="10" key="1">
    <citation type="submission" date="2022-03" db="EMBL/GenBank/DDBJ databases">
        <title>ESBL-producing Moellerella wisconsensis and Escherichia marmotae isolated from wild game meat.</title>
        <authorList>
            <person name="Biggel M."/>
        </authorList>
    </citation>
    <scope>NUCLEOTIDE SEQUENCE</scope>
    <source>
        <strain evidence="10">W51</strain>
    </source>
</reference>
<dbReference type="InterPro" id="IPR018035">
    <property type="entry name" value="Flagellar_FliH/T3SS_HrpE"/>
</dbReference>
<comment type="similarity">
    <text evidence="3">Belongs to the FliH family.</text>
</comment>
<evidence type="ECO:0000256" key="5">
    <source>
        <dbReference type="ARBA" id="ARBA00022448"/>
    </source>
</evidence>
<keyword evidence="9" id="KW-1006">Bacterial flagellum protein export</keyword>
<evidence type="ECO:0000256" key="3">
    <source>
        <dbReference type="ARBA" id="ARBA00006602"/>
    </source>
</evidence>
<sequence>MSNQRQINWHRWQLDDLNAGKLWASPPATAETATDDSNLETPEIDPTFLLEQLKQAARESGTQAGFAVGKDQGYQEGYQQGLEIGRQQARDEQRVCQQQITEQWQTSCENFTLALQSLDKRIAIELTYTVLDTVKQLIGNDNSELHPHIMRQITPILSAQKRRIEHAKLVVHPNLIAQIQCHLGEQLATLGWRIEACETMHPQGFKVITSEGEIDASLETRWQQLCQLSMPEDAQ</sequence>
<dbReference type="AlphaFoldDB" id="A0A9Q8Q2I6"/>
<keyword evidence="10" id="KW-0282">Flagellum</keyword>